<evidence type="ECO:0000256" key="2">
    <source>
        <dbReference type="SAM" id="Phobius"/>
    </source>
</evidence>
<dbReference type="KEGG" id="pqu:IG609_011525"/>
<sequence>MNNAPTRLKRTATAVSWFLIYAWLSVLTVFISQSYRAIANLAEREQVDASVRQVHVLEASMAELADSMQVLQTHTLPASATTLRELQQNLENRLVQIEQMQENQASTQAVQTLRDELERLKSQQDVARPSPPTTHSTASPAATVPKNMPFPFRILGLELRAGQRMVSLTPASGKLSSTQIQLVSLGETVGQWRLDAIEGDTAIFSRAGQTRRLAIP</sequence>
<dbReference type="RefSeq" id="WP_039551846.1">
    <property type="nucleotide sequence ID" value="NZ_CP065177.1"/>
</dbReference>
<evidence type="ECO:0000256" key="1">
    <source>
        <dbReference type="SAM" id="MobiDB-lite"/>
    </source>
</evidence>
<dbReference type="AlphaFoldDB" id="A0A9Q2ET06"/>
<keyword evidence="4" id="KW-1185">Reference proteome</keyword>
<feature type="transmembrane region" description="Helical" evidence="2">
    <location>
        <begin position="12"/>
        <end position="31"/>
    </location>
</feature>
<dbReference type="EMBL" id="CP065177">
    <property type="protein sequence ID" value="URG47464.1"/>
    <property type="molecule type" value="Genomic_DNA"/>
</dbReference>
<feature type="region of interest" description="Disordered" evidence="1">
    <location>
        <begin position="122"/>
        <end position="145"/>
    </location>
</feature>
<accession>A0A9Q2ET06</accession>
<keyword evidence="2" id="KW-0812">Transmembrane</keyword>
<reference evidence="3 4" key="1">
    <citation type="journal article" date="2021" name="Int. J. Syst. Evol. Microbiol.">
        <title>&lt;i&gt;Pectobacterium quasiaquaticum&lt;/i&gt; sp. nov., isolated from waterways.</title>
        <authorList>
            <person name="Ben Moussa H."/>
            <person name="Pedron J."/>
            <person name="Bertrand C."/>
            <person name="Hecquet A."/>
            <person name="Barny M.A."/>
        </authorList>
    </citation>
    <scope>NUCLEOTIDE SEQUENCE [LARGE SCALE GENOMIC DNA]</scope>
    <source>
        <strain evidence="3 4">A477-S1-J17</strain>
    </source>
</reference>
<evidence type="ECO:0000313" key="4">
    <source>
        <dbReference type="Proteomes" id="UP000806577"/>
    </source>
</evidence>
<dbReference type="Proteomes" id="UP000806577">
    <property type="component" value="Chromosome"/>
</dbReference>
<evidence type="ECO:0000313" key="3">
    <source>
        <dbReference type="EMBL" id="URG47464.1"/>
    </source>
</evidence>
<name>A0A9Q2ET06_9GAMM</name>
<gene>
    <name evidence="3" type="ORF">IG609_011525</name>
</gene>
<protein>
    <submittedName>
        <fullName evidence="3">Uncharacterized protein</fullName>
    </submittedName>
</protein>
<feature type="compositionally biased region" description="Low complexity" evidence="1">
    <location>
        <begin position="133"/>
        <end position="143"/>
    </location>
</feature>
<proteinExistence type="predicted"/>
<keyword evidence="2" id="KW-0472">Membrane</keyword>
<organism evidence="3 4">
    <name type="scientific">Pectobacterium quasiaquaticum</name>
    <dbReference type="NCBI Taxonomy" id="2774015"/>
    <lineage>
        <taxon>Bacteria</taxon>
        <taxon>Pseudomonadati</taxon>
        <taxon>Pseudomonadota</taxon>
        <taxon>Gammaproteobacteria</taxon>
        <taxon>Enterobacterales</taxon>
        <taxon>Pectobacteriaceae</taxon>
        <taxon>Pectobacterium</taxon>
    </lineage>
</organism>
<keyword evidence="2" id="KW-1133">Transmembrane helix</keyword>